<evidence type="ECO:0000313" key="2">
    <source>
        <dbReference type="EMBL" id="TDK24228.1"/>
    </source>
</evidence>
<comment type="caution">
    <text evidence="2">The sequence shown here is derived from an EMBL/GenBank/DDBJ whole genome shotgun (WGS) entry which is preliminary data.</text>
</comment>
<sequence length="85" mass="8556">MRDDDGGVPADASEAARDGGVPDPDGESGVAAESFRPDEVPPTGESSVDAVLGSLADLGGHPVGEHAEFYVALHDALLTELNAEG</sequence>
<feature type="region of interest" description="Disordered" evidence="1">
    <location>
        <begin position="1"/>
        <end position="47"/>
    </location>
</feature>
<evidence type="ECO:0000256" key="1">
    <source>
        <dbReference type="SAM" id="MobiDB-lite"/>
    </source>
</evidence>
<gene>
    <name evidence="2" type="ORF">E2F48_15880</name>
</gene>
<reference evidence="2 3" key="1">
    <citation type="submission" date="2019-03" db="EMBL/GenBank/DDBJ databases">
        <title>Arthrobacter sp. nov., an bacterium isolated from biocrust in Mu Us Desert.</title>
        <authorList>
            <person name="Lixiong L."/>
        </authorList>
    </citation>
    <scope>NUCLEOTIDE SEQUENCE [LARGE SCALE GENOMIC DNA]</scope>
    <source>
        <strain evidence="2 3">SLN-3</strain>
    </source>
</reference>
<organism evidence="2 3">
    <name type="scientific">Arthrobacter crusticola</name>
    <dbReference type="NCBI Taxonomy" id="2547960"/>
    <lineage>
        <taxon>Bacteria</taxon>
        <taxon>Bacillati</taxon>
        <taxon>Actinomycetota</taxon>
        <taxon>Actinomycetes</taxon>
        <taxon>Micrococcales</taxon>
        <taxon>Micrococcaceae</taxon>
        <taxon>Arthrobacter</taxon>
    </lineage>
</organism>
<dbReference type="AlphaFoldDB" id="A0A4R5TPU9"/>
<dbReference type="OrthoDB" id="4953139at2"/>
<keyword evidence="3" id="KW-1185">Reference proteome</keyword>
<accession>A0A4R5TPU9</accession>
<proteinExistence type="predicted"/>
<protein>
    <submittedName>
        <fullName evidence="2">Uncharacterized protein</fullName>
    </submittedName>
</protein>
<dbReference type="RefSeq" id="WP_133404900.1">
    <property type="nucleotide sequence ID" value="NZ_SMTK01000005.1"/>
</dbReference>
<name>A0A4R5TPU9_9MICC</name>
<dbReference type="EMBL" id="SMTK01000005">
    <property type="protein sequence ID" value="TDK24228.1"/>
    <property type="molecule type" value="Genomic_DNA"/>
</dbReference>
<evidence type="ECO:0000313" key="3">
    <source>
        <dbReference type="Proteomes" id="UP000295411"/>
    </source>
</evidence>
<dbReference type="Proteomes" id="UP000295411">
    <property type="component" value="Unassembled WGS sequence"/>
</dbReference>